<reference evidence="2" key="1">
    <citation type="submission" date="2018-01" db="EMBL/GenBank/DDBJ databases">
        <title>An insight into the sialome of Amazonian anophelines.</title>
        <authorList>
            <person name="Ribeiro J.M."/>
            <person name="Scarpassa V."/>
            <person name="Calvo E."/>
        </authorList>
    </citation>
    <scope>NUCLEOTIDE SEQUENCE</scope>
</reference>
<evidence type="ECO:0000313" key="2">
    <source>
        <dbReference type="EMBL" id="MBW74115.1"/>
    </source>
</evidence>
<name>A0A2M4D983_ANODA</name>
<proteinExistence type="predicted"/>
<protein>
    <submittedName>
        <fullName evidence="2">Putative secreted protein</fullName>
    </submittedName>
</protein>
<feature type="chain" id="PRO_5014882648" evidence="1">
    <location>
        <begin position="22"/>
        <end position="95"/>
    </location>
</feature>
<keyword evidence="1" id="KW-0732">Signal</keyword>
<organism evidence="2">
    <name type="scientific">Anopheles darlingi</name>
    <name type="common">Mosquito</name>
    <dbReference type="NCBI Taxonomy" id="43151"/>
    <lineage>
        <taxon>Eukaryota</taxon>
        <taxon>Metazoa</taxon>
        <taxon>Ecdysozoa</taxon>
        <taxon>Arthropoda</taxon>
        <taxon>Hexapoda</taxon>
        <taxon>Insecta</taxon>
        <taxon>Pterygota</taxon>
        <taxon>Neoptera</taxon>
        <taxon>Endopterygota</taxon>
        <taxon>Diptera</taxon>
        <taxon>Nematocera</taxon>
        <taxon>Culicoidea</taxon>
        <taxon>Culicidae</taxon>
        <taxon>Anophelinae</taxon>
        <taxon>Anopheles</taxon>
    </lineage>
</organism>
<sequence>MLEGSGGLLFLLVSSYGPITTTTVPASQPASQPVCFYYFHRVAPGAPQHYPCCYYCPHPFPSVQTVFPPFVLWCFSFAPPAAHSGPVVRPERWRW</sequence>
<feature type="signal peptide" evidence="1">
    <location>
        <begin position="1"/>
        <end position="21"/>
    </location>
</feature>
<accession>A0A2M4D983</accession>
<dbReference type="EMBL" id="GGFL01009937">
    <property type="protein sequence ID" value="MBW74115.1"/>
    <property type="molecule type" value="Transcribed_RNA"/>
</dbReference>
<evidence type="ECO:0000256" key="1">
    <source>
        <dbReference type="SAM" id="SignalP"/>
    </source>
</evidence>
<dbReference type="AlphaFoldDB" id="A0A2M4D983"/>